<dbReference type="EMBL" id="CAJEWN010000140">
    <property type="protein sequence ID" value="CAD2168368.1"/>
    <property type="molecule type" value="Genomic_DNA"/>
</dbReference>
<organism evidence="2 3">
    <name type="scientific">Meloidogyne enterolobii</name>
    <name type="common">Root-knot nematode worm</name>
    <name type="synonym">Meloidogyne mayaguensis</name>
    <dbReference type="NCBI Taxonomy" id="390850"/>
    <lineage>
        <taxon>Eukaryota</taxon>
        <taxon>Metazoa</taxon>
        <taxon>Ecdysozoa</taxon>
        <taxon>Nematoda</taxon>
        <taxon>Chromadorea</taxon>
        <taxon>Rhabditida</taxon>
        <taxon>Tylenchina</taxon>
        <taxon>Tylenchomorpha</taxon>
        <taxon>Tylenchoidea</taxon>
        <taxon>Meloidogynidae</taxon>
        <taxon>Meloidogyninae</taxon>
        <taxon>Meloidogyne</taxon>
    </lineage>
</organism>
<comment type="caution">
    <text evidence="2">The sequence shown here is derived from an EMBL/GenBank/DDBJ whole genome shotgun (WGS) entry which is preliminary data.</text>
</comment>
<feature type="signal peptide" evidence="1">
    <location>
        <begin position="1"/>
        <end position="15"/>
    </location>
</feature>
<gene>
    <name evidence="2" type="ORF">MENT_LOCUS19733</name>
</gene>
<dbReference type="Proteomes" id="UP000580250">
    <property type="component" value="Unassembled WGS sequence"/>
</dbReference>
<name>A0A6V7V2L0_MELEN</name>
<protein>
    <submittedName>
        <fullName evidence="2">Uncharacterized protein</fullName>
    </submittedName>
</protein>
<dbReference type="AlphaFoldDB" id="A0A6V7V2L0"/>
<dbReference type="OrthoDB" id="5844348at2759"/>
<proteinExistence type="predicted"/>
<evidence type="ECO:0000313" key="3">
    <source>
        <dbReference type="Proteomes" id="UP000580250"/>
    </source>
</evidence>
<feature type="chain" id="PRO_5027602012" evidence="1">
    <location>
        <begin position="16"/>
        <end position="114"/>
    </location>
</feature>
<accession>A0A6V7V2L0</accession>
<evidence type="ECO:0000256" key="1">
    <source>
        <dbReference type="SAM" id="SignalP"/>
    </source>
</evidence>
<keyword evidence="1" id="KW-0732">Signal</keyword>
<sequence length="114" mass="13191">MELLQLITTTLLLLARNIILDHPRTTNSAESWHNSFASIFHRHSPNPLNLVRALLDEQVRVDAISVKILSGEEIPLFSKPQYKRANERLLNVLRDQSMRNPIEYLTACSHFIQF</sequence>
<reference evidence="2 3" key="1">
    <citation type="submission" date="2020-08" db="EMBL/GenBank/DDBJ databases">
        <authorList>
            <person name="Koutsovoulos G."/>
            <person name="Danchin GJ E."/>
        </authorList>
    </citation>
    <scope>NUCLEOTIDE SEQUENCE [LARGE SCALE GENOMIC DNA]</scope>
</reference>
<evidence type="ECO:0000313" key="2">
    <source>
        <dbReference type="EMBL" id="CAD2168368.1"/>
    </source>
</evidence>